<feature type="binding site" evidence="9">
    <location>
        <position position="23"/>
    </location>
    <ligand>
        <name>substrate</name>
    </ligand>
</feature>
<dbReference type="NCBIfam" id="NF006847">
    <property type="entry name" value="PRK09358.1-2"/>
    <property type="match status" value="1"/>
</dbReference>
<dbReference type="RefSeq" id="WP_128221433.1">
    <property type="nucleotide sequence ID" value="NZ_CP034929.1"/>
</dbReference>
<comment type="catalytic activity">
    <reaction evidence="8">
        <text>2'-deoxyadenosine + H2O + H(+) = 2'-deoxyinosine + NH4(+)</text>
        <dbReference type="Rhea" id="RHEA:28190"/>
        <dbReference type="ChEBI" id="CHEBI:15377"/>
        <dbReference type="ChEBI" id="CHEBI:15378"/>
        <dbReference type="ChEBI" id="CHEBI:17256"/>
        <dbReference type="ChEBI" id="CHEBI:28938"/>
        <dbReference type="ChEBI" id="CHEBI:28997"/>
        <dbReference type="EC" id="3.5.4.4"/>
    </reaction>
    <physiologicalReaction direction="left-to-right" evidence="8">
        <dbReference type="Rhea" id="RHEA:28191"/>
    </physiologicalReaction>
</comment>
<dbReference type="HAMAP" id="MF_00540">
    <property type="entry name" value="A_deaminase"/>
    <property type="match status" value="1"/>
</dbReference>
<dbReference type="SUPFAM" id="SSF51556">
    <property type="entry name" value="Metallo-dependent hydrolases"/>
    <property type="match status" value="1"/>
</dbReference>
<dbReference type="InterPro" id="IPR028893">
    <property type="entry name" value="A_deaminase"/>
</dbReference>
<organism evidence="11 12">
    <name type="scientific">Nocardioides yefusunii</name>
    <dbReference type="NCBI Taxonomy" id="2500546"/>
    <lineage>
        <taxon>Bacteria</taxon>
        <taxon>Bacillati</taxon>
        <taxon>Actinomycetota</taxon>
        <taxon>Actinomycetes</taxon>
        <taxon>Propionibacteriales</taxon>
        <taxon>Nocardioidaceae</taxon>
        <taxon>Nocardioides</taxon>
    </lineage>
</organism>
<feature type="binding site" evidence="9">
    <location>
        <position position="179"/>
    </location>
    <ligand>
        <name>substrate</name>
    </ligand>
</feature>
<dbReference type="GO" id="GO:0016787">
    <property type="term" value="F:hydrolase activity"/>
    <property type="evidence" value="ECO:0007669"/>
    <property type="project" value="UniProtKB-KW"/>
</dbReference>
<comment type="function">
    <text evidence="9">Catalyzes the hydrolytic deamination of adenosine and 2-deoxyadenosine.</text>
</comment>
<accession>A0ABW1QZX3</accession>
<evidence type="ECO:0000256" key="4">
    <source>
        <dbReference type="ARBA" id="ARBA00022833"/>
    </source>
</evidence>
<feature type="binding site" evidence="9">
    <location>
        <position position="21"/>
    </location>
    <ligand>
        <name>Zn(2+)</name>
        <dbReference type="ChEBI" id="CHEBI:29105"/>
        <note>catalytic</note>
    </ligand>
</feature>
<feature type="binding site" evidence="9">
    <location>
        <position position="23"/>
    </location>
    <ligand>
        <name>Zn(2+)</name>
        <dbReference type="ChEBI" id="CHEBI:29105"/>
        <note>catalytic</note>
    </ligand>
</feature>
<dbReference type="PANTHER" id="PTHR11409">
    <property type="entry name" value="ADENOSINE DEAMINASE"/>
    <property type="match status" value="1"/>
</dbReference>
<evidence type="ECO:0000256" key="6">
    <source>
        <dbReference type="ARBA" id="ARBA00031852"/>
    </source>
</evidence>
<protein>
    <recommendedName>
        <fullName evidence="1 9">Adenosine deaminase</fullName>
        <ecNumber evidence="1 9">3.5.4.4</ecNumber>
    </recommendedName>
    <alternativeName>
        <fullName evidence="6 9">Adenosine aminohydrolase</fullName>
    </alternativeName>
</protein>
<dbReference type="Proteomes" id="UP001596098">
    <property type="component" value="Unassembled WGS sequence"/>
</dbReference>
<keyword evidence="5 9" id="KW-0546">Nucleotide metabolism</keyword>
<dbReference type="Gene3D" id="3.20.20.140">
    <property type="entry name" value="Metal-dependent hydrolases"/>
    <property type="match status" value="1"/>
</dbReference>
<reference evidence="12" key="1">
    <citation type="journal article" date="2019" name="Int. J. Syst. Evol. Microbiol.">
        <title>The Global Catalogue of Microorganisms (GCM) 10K type strain sequencing project: providing services to taxonomists for standard genome sequencing and annotation.</title>
        <authorList>
            <consortium name="The Broad Institute Genomics Platform"/>
            <consortium name="The Broad Institute Genome Sequencing Center for Infectious Disease"/>
            <person name="Wu L."/>
            <person name="Ma J."/>
        </authorList>
    </citation>
    <scope>NUCLEOTIDE SEQUENCE [LARGE SCALE GENOMIC DNA]</scope>
    <source>
        <strain evidence="12">DFY28</strain>
    </source>
</reference>
<gene>
    <name evidence="9" type="primary">add</name>
    <name evidence="11" type="ORF">ACFPWU_12075</name>
</gene>
<comment type="caution">
    <text evidence="11">The sequence shown here is derived from an EMBL/GenBank/DDBJ whole genome shotgun (WGS) entry which is preliminary data.</text>
</comment>
<keyword evidence="12" id="KW-1185">Reference proteome</keyword>
<dbReference type="InterPro" id="IPR006330">
    <property type="entry name" value="Ado/ade_deaminase"/>
</dbReference>
<keyword evidence="3 9" id="KW-0378">Hydrolase</keyword>
<sequence length="372" mass="40652">MTQNVTLTREQIRRAPKVVLHDHLDGGLRPATVVELAAAVGHELPTTDAAALGEWFREQADSGSLVRYLETFEHTVGVMQTADALRRVAREYVEDLVADGVVYAEVRWAPEQHLRAGLTLDETVAAVQEGLEEGMEAAEGTVLVGQLLTAMRHADRALEIAELTIAWRDRGVVGFDIAGAEDGFPPALHREAFDLLRENNVRFTIHAGEAHGLPSIAQALHTCGADRLGHGVRIVDDITVHDDGTATLGRLASYVRDKRIPLEVAPASNVQTAAAPSLAEHQIDLLTRLGFRVTLNTDNRLMSNTSMTDEMTALVETFGYDLEVLAWFTVNAMRSAFVDYDTRVELIEEVIVPGYESLDVEVDADADVDVDA</sequence>
<feature type="binding site" evidence="9">
    <location>
        <position position="298"/>
    </location>
    <ligand>
        <name>Zn(2+)</name>
        <dbReference type="ChEBI" id="CHEBI:29105"/>
        <note>catalytic</note>
    </ligand>
</feature>
<feature type="binding site" evidence="9">
    <location>
        <position position="206"/>
    </location>
    <ligand>
        <name>Zn(2+)</name>
        <dbReference type="ChEBI" id="CHEBI:29105"/>
        <note>catalytic</note>
    </ligand>
</feature>
<evidence type="ECO:0000313" key="11">
    <source>
        <dbReference type="EMBL" id="MFC6154397.1"/>
    </source>
</evidence>
<evidence type="ECO:0000259" key="10">
    <source>
        <dbReference type="Pfam" id="PF00962"/>
    </source>
</evidence>
<keyword evidence="4 9" id="KW-0862">Zinc</keyword>
<comment type="similarity">
    <text evidence="9">Belongs to the metallo-dependent hydrolases superfamily. Adenosine and AMP deaminases family. Adenosine deaminase subfamily.</text>
</comment>
<dbReference type="InterPro" id="IPR032466">
    <property type="entry name" value="Metal_Hydrolase"/>
</dbReference>
<evidence type="ECO:0000256" key="8">
    <source>
        <dbReference type="ARBA" id="ARBA00049213"/>
    </source>
</evidence>
<evidence type="ECO:0000256" key="3">
    <source>
        <dbReference type="ARBA" id="ARBA00022801"/>
    </source>
</evidence>
<name>A0ABW1QZX3_9ACTN</name>
<dbReference type="EC" id="3.5.4.4" evidence="1 9"/>
<comment type="catalytic activity">
    <reaction evidence="7">
        <text>adenosine + H2O + H(+) = inosine + NH4(+)</text>
        <dbReference type="Rhea" id="RHEA:24408"/>
        <dbReference type="ChEBI" id="CHEBI:15377"/>
        <dbReference type="ChEBI" id="CHEBI:15378"/>
        <dbReference type="ChEBI" id="CHEBI:16335"/>
        <dbReference type="ChEBI" id="CHEBI:17596"/>
        <dbReference type="ChEBI" id="CHEBI:28938"/>
        <dbReference type="EC" id="3.5.4.4"/>
    </reaction>
    <physiologicalReaction direction="left-to-right" evidence="7">
        <dbReference type="Rhea" id="RHEA:24409"/>
    </physiologicalReaction>
</comment>
<feature type="binding site" evidence="9">
    <location>
        <position position="25"/>
    </location>
    <ligand>
        <name>substrate</name>
    </ligand>
</feature>
<keyword evidence="2 9" id="KW-0479">Metal-binding</keyword>
<proteinExistence type="inferred from homology"/>
<evidence type="ECO:0000256" key="7">
    <source>
        <dbReference type="ARBA" id="ARBA00047989"/>
    </source>
</evidence>
<feature type="domain" description="Adenosine deaminase" evidence="10">
    <location>
        <begin position="16"/>
        <end position="351"/>
    </location>
</feature>
<evidence type="ECO:0000256" key="2">
    <source>
        <dbReference type="ARBA" id="ARBA00022723"/>
    </source>
</evidence>
<feature type="active site" description="Proton donor" evidence="9">
    <location>
        <position position="209"/>
    </location>
</feature>
<dbReference type="EMBL" id="JBHSQI010000005">
    <property type="protein sequence ID" value="MFC6154397.1"/>
    <property type="molecule type" value="Genomic_DNA"/>
</dbReference>
<dbReference type="NCBIfam" id="TIGR01430">
    <property type="entry name" value="aden_deam"/>
    <property type="match status" value="1"/>
</dbReference>
<evidence type="ECO:0000256" key="1">
    <source>
        <dbReference type="ARBA" id="ARBA00012784"/>
    </source>
</evidence>
<dbReference type="InterPro" id="IPR001365">
    <property type="entry name" value="A_deaminase_dom"/>
</dbReference>
<evidence type="ECO:0000313" key="12">
    <source>
        <dbReference type="Proteomes" id="UP001596098"/>
    </source>
</evidence>
<dbReference type="PANTHER" id="PTHR11409:SF43">
    <property type="entry name" value="ADENOSINE DEAMINASE"/>
    <property type="match status" value="1"/>
</dbReference>
<dbReference type="Pfam" id="PF00962">
    <property type="entry name" value="A_deaminase"/>
    <property type="match status" value="1"/>
</dbReference>
<comment type="cofactor">
    <cofactor evidence="9">
        <name>Zn(2+)</name>
        <dbReference type="ChEBI" id="CHEBI:29105"/>
    </cofactor>
    <text evidence="9">Binds 1 zinc ion per subunit.</text>
</comment>
<feature type="site" description="Important for catalytic activity" evidence="9">
    <location>
        <position position="230"/>
    </location>
</feature>
<comment type="caution">
    <text evidence="9">Lacks conserved residue(s) required for the propagation of feature annotation.</text>
</comment>
<evidence type="ECO:0000256" key="5">
    <source>
        <dbReference type="ARBA" id="ARBA00023080"/>
    </source>
</evidence>
<evidence type="ECO:0000256" key="9">
    <source>
        <dbReference type="HAMAP-Rule" id="MF_00540"/>
    </source>
</evidence>